<evidence type="ECO:0000313" key="3">
    <source>
        <dbReference type="Proteomes" id="UP000217257"/>
    </source>
</evidence>
<reference evidence="2 3" key="1">
    <citation type="submission" date="2017-06" db="EMBL/GenBank/DDBJ databases">
        <title>Sequencing and comparative analysis of myxobacterial genomes.</title>
        <authorList>
            <person name="Rupp O."/>
            <person name="Goesmann A."/>
            <person name="Sogaard-Andersen L."/>
        </authorList>
    </citation>
    <scope>NUCLEOTIDE SEQUENCE [LARGE SCALE GENOMIC DNA]</scope>
    <source>
        <strain evidence="2 3">DSM 52655</strain>
    </source>
</reference>
<dbReference type="KEGG" id="cfus:CYFUS_006767"/>
<dbReference type="PRINTS" id="PR00080">
    <property type="entry name" value="SDRFAMILY"/>
</dbReference>
<dbReference type="GO" id="GO:0003858">
    <property type="term" value="F:3-hydroxybutyrate dehydrogenase activity"/>
    <property type="evidence" value="ECO:0007669"/>
    <property type="project" value="InterPro"/>
</dbReference>
<comment type="similarity">
    <text evidence="1">Belongs to the short-chain dehydrogenases/reductases (SDR) family.</text>
</comment>
<dbReference type="AlphaFoldDB" id="A0A250JCU8"/>
<dbReference type="InterPro" id="IPR036291">
    <property type="entry name" value="NAD(P)-bd_dom_sf"/>
</dbReference>
<dbReference type="Proteomes" id="UP000217257">
    <property type="component" value="Chromosome"/>
</dbReference>
<gene>
    <name evidence="2" type="ORF">CYFUS_006767</name>
</gene>
<dbReference type="InterPro" id="IPR050259">
    <property type="entry name" value="SDR"/>
</dbReference>
<dbReference type="FunFam" id="3.40.50.720:FF:000084">
    <property type="entry name" value="Short-chain dehydrogenase reductase"/>
    <property type="match status" value="1"/>
</dbReference>
<organism evidence="2 3">
    <name type="scientific">Cystobacter fuscus</name>
    <dbReference type="NCBI Taxonomy" id="43"/>
    <lineage>
        <taxon>Bacteria</taxon>
        <taxon>Pseudomonadati</taxon>
        <taxon>Myxococcota</taxon>
        <taxon>Myxococcia</taxon>
        <taxon>Myxococcales</taxon>
        <taxon>Cystobacterineae</taxon>
        <taxon>Archangiaceae</taxon>
        <taxon>Cystobacter</taxon>
    </lineage>
</organism>
<dbReference type="InterPro" id="IPR011294">
    <property type="entry name" value="3-OHbutyrate_DH"/>
</dbReference>
<dbReference type="RefSeq" id="WP_095989044.1">
    <property type="nucleotide sequence ID" value="NZ_CP022098.1"/>
</dbReference>
<dbReference type="InterPro" id="IPR002347">
    <property type="entry name" value="SDR_fam"/>
</dbReference>
<accession>A0A250JCU8</accession>
<evidence type="ECO:0000313" key="2">
    <source>
        <dbReference type="EMBL" id="ATB41302.1"/>
    </source>
</evidence>
<name>A0A250JCU8_9BACT</name>
<sequence>MGTLTDRCALVTGAASGIGQAIAEALGAQGVRVLVSDLDEAGARAVAGRIPNAIAQRADVSSREECRALVERAQKEWGRLDILVNNAGLQHVSPVEEFPEDKWELMIRIMLVGPFLLTRYALPLMYARKWGRILNISSLHGVVASPYKSAYISAKHGLMGLTKTVALEAADKGVTVNALCPSYVRTPLVEKQIADQARVNHMSETDVIEKIMLAPAAVKRLLEPSEVAAYATFLCSDAASGITGAAQMMDCGWTAR</sequence>
<evidence type="ECO:0000256" key="1">
    <source>
        <dbReference type="ARBA" id="ARBA00006484"/>
    </source>
</evidence>
<proteinExistence type="inferred from homology"/>
<dbReference type="Gene3D" id="3.40.50.720">
    <property type="entry name" value="NAD(P)-binding Rossmann-like Domain"/>
    <property type="match status" value="1"/>
</dbReference>
<dbReference type="SUPFAM" id="SSF51735">
    <property type="entry name" value="NAD(P)-binding Rossmann-fold domains"/>
    <property type="match status" value="1"/>
</dbReference>
<dbReference type="PANTHER" id="PTHR42879:SF2">
    <property type="entry name" value="3-OXOACYL-[ACYL-CARRIER-PROTEIN] REDUCTASE FABG"/>
    <property type="match status" value="1"/>
</dbReference>
<dbReference type="NCBIfam" id="TIGR01963">
    <property type="entry name" value="PHB_DH"/>
    <property type="match status" value="1"/>
</dbReference>
<dbReference type="NCBIfam" id="NF009093">
    <property type="entry name" value="PRK12429.1"/>
    <property type="match status" value="1"/>
</dbReference>
<dbReference type="EMBL" id="CP022098">
    <property type="protein sequence ID" value="ATB41302.1"/>
    <property type="molecule type" value="Genomic_DNA"/>
</dbReference>
<dbReference type="Pfam" id="PF13561">
    <property type="entry name" value="adh_short_C2"/>
    <property type="match status" value="1"/>
</dbReference>
<dbReference type="PRINTS" id="PR00081">
    <property type="entry name" value="GDHRDH"/>
</dbReference>
<dbReference type="PANTHER" id="PTHR42879">
    <property type="entry name" value="3-OXOACYL-(ACYL-CARRIER-PROTEIN) REDUCTASE"/>
    <property type="match status" value="1"/>
</dbReference>
<protein>
    <submittedName>
        <fullName evidence="2">D-beta-hydroxybutyrate dehydrogenase</fullName>
    </submittedName>
</protein>